<dbReference type="Gene3D" id="3.10.120.10">
    <property type="entry name" value="Cytochrome b5-like heme/steroid binding domain"/>
    <property type="match status" value="1"/>
</dbReference>
<proteinExistence type="predicted"/>
<dbReference type="Pfam" id="PF00173">
    <property type="entry name" value="Cyt-b5"/>
    <property type="match status" value="1"/>
</dbReference>
<dbReference type="eggNOG" id="COG4892">
    <property type="taxonomic scope" value="Bacteria"/>
</dbReference>
<dbReference type="SMART" id="SM01117">
    <property type="entry name" value="Cyt-b5"/>
    <property type="match status" value="1"/>
</dbReference>
<comment type="caution">
    <text evidence="2">The sequence shown here is derived from an EMBL/GenBank/DDBJ whole genome shotgun (WGS) entry which is preliminary data.</text>
</comment>
<dbReference type="InterPro" id="IPR036400">
    <property type="entry name" value="Cyt_B5-like_heme/steroid_sf"/>
</dbReference>
<organism evidence="2 3">
    <name type="scientific">Thermobrachium celere DSM 8682</name>
    <dbReference type="NCBI Taxonomy" id="941824"/>
    <lineage>
        <taxon>Bacteria</taxon>
        <taxon>Bacillati</taxon>
        <taxon>Bacillota</taxon>
        <taxon>Clostridia</taxon>
        <taxon>Eubacteriales</taxon>
        <taxon>Clostridiaceae</taxon>
        <taxon>Thermobrachium</taxon>
    </lineage>
</organism>
<name>R7RNM1_9CLOT</name>
<accession>R7RNM1</accession>
<dbReference type="InterPro" id="IPR001199">
    <property type="entry name" value="Cyt_B5-like_heme/steroid-bd"/>
</dbReference>
<evidence type="ECO:0000259" key="1">
    <source>
        <dbReference type="SMART" id="SM01117"/>
    </source>
</evidence>
<evidence type="ECO:0000313" key="3">
    <source>
        <dbReference type="Proteomes" id="UP000014923"/>
    </source>
</evidence>
<dbReference type="HOGENOM" id="CLU_1389644_0_0_9"/>
<feature type="domain" description="Cytochrome b5 heme-binding" evidence="1">
    <location>
        <begin position="123"/>
        <end position="195"/>
    </location>
</feature>
<reference evidence="2" key="1">
    <citation type="submission" date="2013-03" db="EMBL/GenBank/DDBJ databases">
        <title>Draft genome sequence of the hydrogen-ethanol-producing anaerobic alkalithermophilic Caloramator celere.</title>
        <authorList>
            <person name="Ciranna A."/>
            <person name="Larjo A."/>
            <person name="Kivisto A."/>
            <person name="Santala V."/>
            <person name="Roos C."/>
            <person name="Karp M."/>
        </authorList>
    </citation>
    <scope>NUCLEOTIDE SEQUENCE [LARGE SCALE GENOMIC DNA]</scope>
    <source>
        <strain evidence="2">DSM 8682</strain>
    </source>
</reference>
<dbReference type="Proteomes" id="UP000014923">
    <property type="component" value="Unassembled WGS sequence"/>
</dbReference>
<dbReference type="AlphaFoldDB" id="R7RNM1"/>
<evidence type="ECO:0000313" key="2">
    <source>
        <dbReference type="EMBL" id="CDF57792.1"/>
    </source>
</evidence>
<dbReference type="SUPFAM" id="SSF55856">
    <property type="entry name" value="Cytochrome b5-like heme/steroid binding domain"/>
    <property type="match status" value="1"/>
</dbReference>
<protein>
    <recommendedName>
        <fullName evidence="1">Cytochrome b5 heme-binding domain-containing protein</fullName>
    </recommendedName>
</protein>
<keyword evidence="3" id="KW-1185">Reference proteome</keyword>
<gene>
    <name evidence="2" type="ORF">TCEL_01706</name>
</gene>
<dbReference type="RefSeq" id="WP_018661272.1">
    <property type="nucleotide sequence ID" value="NZ_HF952018.1"/>
</dbReference>
<dbReference type="EMBL" id="CAVN010000090">
    <property type="protein sequence ID" value="CDF57792.1"/>
    <property type="molecule type" value="Genomic_DNA"/>
</dbReference>
<sequence>MDIQKIAELINIINREKSTSNILFTNDKRGMEVKNLFIEHSYAVLNLAKMLSQYNINLEIDVPTFDTRAREEIITNMIDDIAYYNDLLREEEQDLKEPLIKLIKIKCEVIKSLVNQQRNEVNLTLDELLNYNGSNGKPAYVAIDGIIYDVTNSKSWIDGVHFGLIAGRDLTDEINSCHPNKEEILSKLIPVGKIKK</sequence>